<dbReference type="SUPFAM" id="SSF51658">
    <property type="entry name" value="Xylose isomerase-like"/>
    <property type="match status" value="1"/>
</dbReference>
<gene>
    <name evidence="2" type="ORF">H7T88_28355</name>
</gene>
<reference evidence="2 3" key="1">
    <citation type="submission" date="2020-08" db="EMBL/GenBank/DDBJ databases">
        <title>Fungal Genomes of the International Space Station.</title>
        <authorList>
            <person name="Seuylemezian A."/>
            <person name="Singh N.K."/>
            <person name="Wood J."/>
            <person name="Venkateswaran K."/>
        </authorList>
    </citation>
    <scope>NUCLEOTIDE SEQUENCE [LARGE SCALE GENOMIC DNA]</scope>
    <source>
        <strain evidence="2 3">S/N-304-OC-R4</strain>
    </source>
</reference>
<dbReference type="InterPro" id="IPR036237">
    <property type="entry name" value="Xyl_isomerase-like_sf"/>
</dbReference>
<dbReference type="InterPro" id="IPR050312">
    <property type="entry name" value="IolE/XylAMocC-like"/>
</dbReference>
<dbReference type="Proteomes" id="UP000706031">
    <property type="component" value="Unassembled WGS sequence"/>
</dbReference>
<dbReference type="GO" id="GO:0016853">
    <property type="term" value="F:isomerase activity"/>
    <property type="evidence" value="ECO:0007669"/>
    <property type="project" value="UniProtKB-KW"/>
</dbReference>
<organism evidence="2 3">
    <name type="scientific">Paenibacillus cucumis</name>
    <name type="common">ex Kampfer et al. 2016</name>
    <dbReference type="NCBI Taxonomy" id="1776858"/>
    <lineage>
        <taxon>Bacteria</taxon>
        <taxon>Bacillati</taxon>
        <taxon>Bacillota</taxon>
        <taxon>Bacilli</taxon>
        <taxon>Bacillales</taxon>
        <taxon>Paenibacillaceae</taxon>
        <taxon>Paenibacillus</taxon>
    </lineage>
</organism>
<name>A0ABS7KSU9_9BACL</name>
<feature type="domain" description="Xylose isomerase-like TIM barrel" evidence="1">
    <location>
        <begin position="21"/>
        <end position="272"/>
    </location>
</feature>
<sequence>MKLGVLAHTFGKRPTAELAQIIADNGFNSVQLALAKALSDMDSANGKLSPGFANEVGEQFASRGVKIAVLGCYINPIDPDPVSRRADINRFKEHLRYARDFGCSMVATETGERTTYKDSHPDTYDEKSWSVLKDTLEEITEEAEKWGVHAAIEPVATHTLHTHEHMTRLFEEIPSSNLGMLFDPCNLIKHHHTADQGAFLREVMEKLYEKMIVIHAKDVAFNAQGEKYNPVPGAGILDYPLFFELLKTYKPHIDISLEGVNAEEAVPAAKHLRAVWDAVKVR</sequence>
<dbReference type="Gene3D" id="3.20.20.150">
    <property type="entry name" value="Divalent-metal-dependent TIM barrel enzymes"/>
    <property type="match status" value="1"/>
</dbReference>
<dbReference type="RefSeq" id="WP_154960173.1">
    <property type="nucleotide sequence ID" value="NZ_JACLIC010000063.1"/>
</dbReference>
<dbReference type="Pfam" id="PF01261">
    <property type="entry name" value="AP_endonuc_2"/>
    <property type="match status" value="1"/>
</dbReference>
<evidence type="ECO:0000313" key="2">
    <source>
        <dbReference type="EMBL" id="MBY0207148.1"/>
    </source>
</evidence>
<protein>
    <submittedName>
        <fullName evidence="2">Sugar phosphate isomerase/epimerase</fullName>
    </submittedName>
</protein>
<evidence type="ECO:0000313" key="3">
    <source>
        <dbReference type="Proteomes" id="UP000706031"/>
    </source>
</evidence>
<dbReference type="EMBL" id="JACLIC010000063">
    <property type="protein sequence ID" value="MBY0207148.1"/>
    <property type="molecule type" value="Genomic_DNA"/>
</dbReference>
<proteinExistence type="predicted"/>
<keyword evidence="3" id="KW-1185">Reference proteome</keyword>
<comment type="caution">
    <text evidence="2">The sequence shown here is derived from an EMBL/GenBank/DDBJ whole genome shotgun (WGS) entry which is preliminary data.</text>
</comment>
<keyword evidence="2" id="KW-0413">Isomerase</keyword>
<accession>A0ABS7KSU9</accession>
<dbReference type="PANTHER" id="PTHR12110:SF21">
    <property type="entry name" value="XYLOSE ISOMERASE-LIKE TIM BARREL DOMAIN-CONTAINING PROTEIN"/>
    <property type="match status" value="1"/>
</dbReference>
<dbReference type="InterPro" id="IPR013022">
    <property type="entry name" value="Xyl_isomerase-like_TIM-brl"/>
</dbReference>
<dbReference type="PANTHER" id="PTHR12110">
    <property type="entry name" value="HYDROXYPYRUVATE ISOMERASE"/>
    <property type="match status" value="1"/>
</dbReference>
<evidence type="ECO:0000259" key="1">
    <source>
        <dbReference type="Pfam" id="PF01261"/>
    </source>
</evidence>